<keyword evidence="1" id="KW-1133">Transmembrane helix</keyword>
<dbReference type="AlphaFoldDB" id="A0A3N4HSJ0"/>
<keyword evidence="1" id="KW-0812">Transmembrane</keyword>
<evidence type="ECO:0000313" key="3">
    <source>
        <dbReference type="Proteomes" id="UP000275078"/>
    </source>
</evidence>
<reference evidence="2 3" key="1">
    <citation type="journal article" date="2018" name="Nat. Ecol. Evol.">
        <title>Pezizomycetes genomes reveal the molecular basis of ectomycorrhizal truffle lifestyle.</title>
        <authorList>
            <person name="Murat C."/>
            <person name="Payen T."/>
            <person name="Noel B."/>
            <person name="Kuo A."/>
            <person name="Morin E."/>
            <person name="Chen J."/>
            <person name="Kohler A."/>
            <person name="Krizsan K."/>
            <person name="Balestrini R."/>
            <person name="Da Silva C."/>
            <person name="Montanini B."/>
            <person name="Hainaut M."/>
            <person name="Levati E."/>
            <person name="Barry K.W."/>
            <person name="Belfiori B."/>
            <person name="Cichocki N."/>
            <person name="Clum A."/>
            <person name="Dockter R.B."/>
            <person name="Fauchery L."/>
            <person name="Guy J."/>
            <person name="Iotti M."/>
            <person name="Le Tacon F."/>
            <person name="Lindquist E.A."/>
            <person name="Lipzen A."/>
            <person name="Malagnac F."/>
            <person name="Mello A."/>
            <person name="Molinier V."/>
            <person name="Miyauchi S."/>
            <person name="Poulain J."/>
            <person name="Riccioni C."/>
            <person name="Rubini A."/>
            <person name="Sitrit Y."/>
            <person name="Splivallo R."/>
            <person name="Traeger S."/>
            <person name="Wang M."/>
            <person name="Zifcakova L."/>
            <person name="Wipf D."/>
            <person name="Zambonelli A."/>
            <person name="Paolocci F."/>
            <person name="Nowrousian M."/>
            <person name="Ottonello S."/>
            <person name="Baldrian P."/>
            <person name="Spatafora J.W."/>
            <person name="Henrissat B."/>
            <person name="Nagy L.G."/>
            <person name="Aury J.M."/>
            <person name="Wincker P."/>
            <person name="Grigoriev I.V."/>
            <person name="Bonfante P."/>
            <person name="Martin F.M."/>
        </authorList>
    </citation>
    <scope>NUCLEOTIDE SEQUENCE [LARGE SCALE GENOMIC DNA]</scope>
    <source>
        <strain evidence="2 3">RN42</strain>
    </source>
</reference>
<evidence type="ECO:0008006" key="4">
    <source>
        <dbReference type="Google" id="ProtNLM"/>
    </source>
</evidence>
<dbReference type="Proteomes" id="UP000275078">
    <property type="component" value="Unassembled WGS sequence"/>
</dbReference>
<dbReference type="EMBL" id="ML119853">
    <property type="protein sequence ID" value="RPA72634.1"/>
    <property type="molecule type" value="Genomic_DNA"/>
</dbReference>
<evidence type="ECO:0000256" key="1">
    <source>
        <dbReference type="SAM" id="Phobius"/>
    </source>
</evidence>
<sequence length="143" mass="15197">MSQPNEDSANLSVESIERIDGDSTEFLYPSPTVLIFTVGPQPNGLGPTKEAATEAPAARNNLGTGLGIGLGGLLLIIIIAILIFVRKRRKGSGGKKGFEFDELDEVVRIDVQPRVLEVCEGVNKGALVQSVEVQVSEGSGERH</sequence>
<feature type="transmembrane region" description="Helical" evidence="1">
    <location>
        <begin position="66"/>
        <end position="85"/>
    </location>
</feature>
<organism evidence="2 3">
    <name type="scientific">Ascobolus immersus RN42</name>
    <dbReference type="NCBI Taxonomy" id="1160509"/>
    <lineage>
        <taxon>Eukaryota</taxon>
        <taxon>Fungi</taxon>
        <taxon>Dikarya</taxon>
        <taxon>Ascomycota</taxon>
        <taxon>Pezizomycotina</taxon>
        <taxon>Pezizomycetes</taxon>
        <taxon>Pezizales</taxon>
        <taxon>Ascobolaceae</taxon>
        <taxon>Ascobolus</taxon>
    </lineage>
</organism>
<keyword evidence="1" id="KW-0472">Membrane</keyword>
<accession>A0A3N4HSJ0</accession>
<protein>
    <recommendedName>
        <fullName evidence="4">Gram-positive cocci surface proteins LPxTG domain-containing protein</fullName>
    </recommendedName>
</protein>
<proteinExistence type="predicted"/>
<keyword evidence="3" id="KW-1185">Reference proteome</keyword>
<evidence type="ECO:0000313" key="2">
    <source>
        <dbReference type="EMBL" id="RPA72634.1"/>
    </source>
</evidence>
<name>A0A3N4HSJ0_ASCIM</name>
<gene>
    <name evidence="2" type="ORF">BJ508DRAFT_367130</name>
</gene>